<reference evidence="1" key="1">
    <citation type="submission" date="2023-11" db="EMBL/GenBank/DDBJ databases">
        <authorList>
            <person name="Poullet M."/>
        </authorList>
    </citation>
    <scope>NUCLEOTIDE SEQUENCE</scope>
    <source>
        <strain evidence="1">E1834</strain>
    </source>
</reference>
<comment type="caution">
    <text evidence="1">The sequence shown here is derived from an EMBL/GenBank/DDBJ whole genome shotgun (WGS) entry which is preliminary data.</text>
</comment>
<evidence type="ECO:0000313" key="2">
    <source>
        <dbReference type="Proteomes" id="UP001497535"/>
    </source>
</evidence>
<organism evidence="1 2">
    <name type="scientific">Meloidogyne enterolobii</name>
    <name type="common">Root-knot nematode worm</name>
    <name type="synonym">Meloidogyne mayaguensis</name>
    <dbReference type="NCBI Taxonomy" id="390850"/>
    <lineage>
        <taxon>Eukaryota</taxon>
        <taxon>Metazoa</taxon>
        <taxon>Ecdysozoa</taxon>
        <taxon>Nematoda</taxon>
        <taxon>Chromadorea</taxon>
        <taxon>Rhabditida</taxon>
        <taxon>Tylenchina</taxon>
        <taxon>Tylenchomorpha</taxon>
        <taxon>Tylenchoidea</taxon>
        <taxon>Meloidogynidae</taxon>
        <taxon>Meloidogyninae</taxon>
        <taxon>Meloidogyne</taxon>
    </lineage>
</organism>
<protein>
    <submittedName>
        <fullName evidence="1">Uncharacterized protein</fullName>
    </submittedName>
</protein>
<dbReference type="EMBL" id="CAVMJV010000005">
    <property type="protein sequence ID" value="CAK5030657.1"/>
    <property type="molecule type" value="Genomic_DNA"/>
</dbReference>
<sequence>MSNPASKLWQTVVCKNGVVAAWHPSIPFPYGHSRPVDLTQIKEQKKKFLQNIQKYKDSTEPIKEKGPSDLELREIFYTNMQEWRPRIPSSKMGLLSSPIFNKIGNSKNEENKEIEFKENNKFIE</sequence>
<proteinExistence type="predicted"/>
<name>A0ACB0Y4P5_MELEN</name>
<dbReference type="Proteomes" id="UP001497535">
    <property type="component" value="Unassembled WGS sequence"/>
</dbReference>
<gene>
    <name evidence="1" type="ORF">MENTE1834_LOCUS7283</name>
</gene>
<accession>A0ACB0Y4P5</accession>
<evidence type="ECO:0000313" key="1">
    <source>
        <dbReference type="EMBL" id="CAK5030657.1"/>
    </source>
</evidence>
<keyword evidence="2" id="KW-1185">Reference proteome</keyword>